<dbReference type="PANTHER" id="PTHR37012:SF2">
    <property type="entry name" value="BZIP DOMAIN-CONTAINING PROTEIN-RELATED"/>
    <property type="match status" value="1"/>
</dbReference>
<name>A0A6A6QRX2_9PEZI</name>
<evidence type="ECO:0000313" key="3">
    <source>
        <dbReference type="EMBL" id="KAF2494884.1"/>
    </source>
</evidence>
<dbReference type="Pfam" id="PF11905">
    <property type="entry name" value="DUF3425"/>
    <property type="match status" value="1"/>
</dbReference>
<dbReference type="Proteomes" id="UP000799750">
    <property type="component" value="Unassembled WGS sequence"/>
</dbReference>
<sequence length="610" mass="68086">MTSTQPASHGPKRTRTRKAAPGHSVEEPPTWDDDAKEKAKQQDRINRRRTQNRISQQCVREKAQAHAKQLEVLSAMVRPIMQTAGSSDGASQSALIQNQMALIDENKELREALLQMRKKLLSLSSAASAVADHPVFSQLLQKGSSLKRRRGCRADDIELDKDQSKGDEERDSRSISAVRKSVESSISVPDEHGTGGSEDHIAPPDLPLMKGESSAHQTDDLTRSPPAESGTHLDGMGFDNQDQHNDPELPHVFELDFSDLITPAETTISGSQDLAIANLPWIYPLQLSPMVALSATFPAERIGPRSNLFPNSVSAEIIKLAQQIEEASISYLRKTVASQSKPTLETGFGNTNSYEDQRALGVCPDLLSEISKVGVYLMVRVGGQSPYVYGTGANEVMEKVFRWRCTPSLQNRRAIPEPFRPTTLQTMSMNHPNIIDFVNWGCIRDQLIYKHGTYDMEQMFTDLLLNTVIEIPQFQVSINILDTFIQRVFSTTAATSFNSKGHDNNDISSSFSNTAVPPTIRLDELPRRCREHIVNIVREMPSHTIPKLNLKSLPLTQNHLQRHQLASKWGLYQLVSWKVSREFAMVHPEIDCSSVMSRYPMCSSTLIPEL</sequence>
<feature type="compositionally biased region" description="Basic and acidic residues" evidence="2">
    <location>
        <begin position="33"/>
        <end position="45"/>
    </location>
</feature>
<feature type="compositionally biased region" description="Basic residues" evidence="2">
    <location>
        <begin position="10"/>
        <end position="20"/>
    </location>
</feature>
<evidence type="ECO:0008006" key="5">
    <source>
        <dbReference type="Google" id="ProtNLM"/>
    </source>
</evidence>
<keyword evidence="4" id="KW-1185">Reference proteome</keyword>
<feature type="coiled-coil region" evidence="1">
    <location>
        <begin position="99"/>
        <end position="126"/>
    </location>
</feature>
<dbReference type="EMBL" id="MU004190">
    <property type="protein sequence ID" value="KAF2494884.1"/>
    <property type="molecule type" value="Genomic_DNA"/>
</dbReference>
<evidence type="ECO:0000256" key="1">
    <source>
        <dbReference type="SAM" id="Coils"/>
    </source>
</evidence>
<feature type="compositionally biased region" description="Basic and acidic residues" evidence="2">
    <location>
        <begin position="189"/>
        <end position="202"/>
    </location>
</feature>
<protein>
    <recommendedName>
        <fullName evidence="5">BZIP domain-containing protein</fullName>
    </recommendedName>
</protein>
<accession>A0A6A6QRX2</accession>
<proteinExistence type="predicted"/>
<feature type="region of interest" description="Disordered" evidence="2">
    <location>
        <begin position="157"/>
        <end position="249"/>
    </location>
</feature>
<evidence type="ECO:0000313" key="4">
    <source>
        <dbReference type="Proteomes" id="UP000799750"/>
    </source>
</evidence>
<feature type="compositionally biased region" description="Basic and acidic residues" evidence="2">
    <location>
        <begin position="157"/>
        <end position="173"/>
    </location>
</feature>
<dbReference type="AlphaFoldDB" id="A0A6A6QRX2"/>
<feature type="region of interest" description="Disordered" evidence="2">
    <location>
        <begin position="1"/>
        <end position="53"/>
    </location>
</feature>
<evidence type="ECO:0000256" key="2">
    <source>
        <dbReference type="SAM" id="MobiDB-lite"/>
    </source>
</evidence>
<dbReference type="InterPro" id="IPR021833">
    <property type="entry name" value="DUF3425"/>
</dbReference>
<dbReference type="OrthoDB" id="10261951at2759"/>
<gene>
    <name evidence="3" type="ORF">BU16DRAFT_590119</name>
</gene>
<dbReference type="PANTHER" id="PTHR37012">
    <property type="entry name" value="B-ZIP TRANSCRIPTION FACTOR (EUROFUNG)-RELATED"/>
    <property type="match status" value="1"/>
</dbReference>
<keyword evidence="1" id="KW-0175">Coiled coil</keyword>
<reference evidence="3" key="1">
    <citation type="journal article" date="2020" name="Stud. Mycol.">
        <title>101 Dothideomycetes genomes: a test case for predicting lifestyles and emergence of pathogens.</title>
        <authorList>
            <person name="Haridas S."/>
            <person name="Albert R."/>
            <person name="Binder M."/>
            <person name="Bloem J."/>
            <person name="Labutti K."/>
            <person name="Salamov A."/>
            <person name="Andreopoulos B."/>
            <person name="Baker S."/>
            <person name="Barry K."/>
            <person name="Bills G."/>
            <person name="Bluhm B."/>
            <person name="Cannon C."/>
            <person name="Castanera R."/>
            <person name="Culley D."/>
            <person name="Daum C."/>
            <person name="Ezra D."/>
            <person name="Gonzalez J."/>
            <person name="Henrissat B."/>
            <person name="Kuo A."/>
            <person name="Liang C."/>
            <person name="Lipzen A."/>
            <person name="Lutzoni F."/>
            <person name="Magnuson J."/>
            <person name="Mondo S."/>
            <person name="Nolan M."/>
            <person name="Ohm R."/>
            <person name="Pangilinan J."/>
            <person name="Park H.-J."/>
            <person name="Ramirez L."/>
            <person name="Alfaro M."/>
            <person name="Sun H."/>
            <person name="Tritt A."/>
            <person name="Yoshinaga Y."/>
            <person name="Zwiers L.-H."/>
            <person name="Turgeon B."/>
            <person name="Goodwin S."/>
            <person name="Spatafora J."/>
            <person name="Crous P."/>
            <person name="Grigoriev I."/>
        </authorList>
    </citation>
    <scope>NUCLEOTIDE SEQUENCE</scope>
    <source>
        <strain evidence="3">CBS 269.34</strain>
    </source>
</reference>
<organism evidence="3 4">
    <name type="scientific">Lophium mytilinum</name>
    <dbReference type="NCBI Taxonomy" id="390894"/>
    <lineage>
        <taxon>Eukaryota</taxon>
        <taxon>Fungi</taxon>
        <taxon>Dikarya</taxon>
        <taxon>Ascomycota</taxon>
        <taxon>Pezizomycotina</taxon>
        <taxon>Dothideomycetes</taxon>
        <taxon>Pleosporomycetidae</taxon>
        <taxon>Mytilinidiales</taxon>
        <taxon>Mytilinidiaceae</taxon>
        <taxon>Lophium</taxon>
    </lineage>
</organism>